<proteinExistence type="predicted"/>
<protein>
    <submittedName>
        <fullName evidence="1">Uncharacterized protein</fullName>
    </submittedName>
</protein>
<evidence type="ECO:0000313" key="1">
    <source>
        <dbReference type="EMBL" id="OQA52181.1"/>
    </source>
</evidence>
<dbReference type="EMBL" id="MWBO01000042">
    <property type="protein sequence ID" value="OQA52181.1"/>
    <property type="molecule type" value="Genomic_DNA"/>
</dbReference>
<sequence length="120" mass="12687">MSQQTETVSRAEVLAKEIDEIALVRAAERWVAAVVSCNGIKLTARSNQRKDDALLAAIRGSFSQHNGGQGVEERDVVAIRNILIEVGKVVVATEALPYVGNGENAGVGDRCSVPESADAV</sequence>
<reference evidence="1" key="1">
    <citation type="submission" date="2017-02" db="EMBL/GenBank/DDBJ databases">
        <title>Delving into the versatile metabolic prowess of the omnipresent phylum Bacteroidetes.</title>
        <authorList>
            <person name="Nobu M.K."/>
            <person name="Mei R."/>
            <person name="Narihiro T."/>
            <person name="Kuroda K."/>
            <person name="Liu W.-T."/>
        </authorList>
    </citation>
    <scope>NUCLEOTIDE SEQUENCE</scope>
    <source>
        <strain evidence="1">ADurb.Bin280</strain>
    </source>
</reference>
<comment type="caution">
    <text evidence="1">The sequence shown here is derived from an EMBL/GenBank/DDBJ whole genome shotgun (WGS) entry which is preliminary data.</text>
</comment>
<dbReference type="Proteomes" id="UP000485367">
    <property type="component" value="Unassembled WGS sequence"/>
</dbReference>
<dbReference type="AlphaFoldDB" id="A0A1V5SDA0"/>
<gene>
    <name evidence="1" type="ORF">BWY43_00605</name>
</gene>
<organism evidence="1">
    <name type="scientific">candidate division WS2 bacterium ADurb.Bin280</name>
    <dbReference type="NCBI Taxonomy" id="1852829"/>
    <lineage>
        <taxon>Bacteria</taxon>
        <taxon>candidate division WS2</taxon>
    </lineage>
</organism>
<name>A0A1V5SDA0_9BACT</name>
<accession>A0A1V5SDA0</accession>